<gene>
    <name evidence="1" type="ORF">ACFQ4R_07805</name>
</gene>
<evidence type="ECO:0000313" key="2">
    <source>
        <dbReference type="Proteomes" id="UP001597191"/>
    </source>
</evidence>
<dbReference type="Proteomes" id="UP001597191">
    <property type="component" value="Unassembled WGS sequence"/>
</dbReference>
<reference evidence="2" key="1">
    <citation type="journal article" date="2019" name="Int. J. Syst. Evol. Microbiol.">
        <title>The Global Catalogue of Microorganisms (GCM) 10K type strain sequencing project: providing services to taxonomists for standard genome sequencing and annotation.</title>
        <authorList>
            <consortium name="The Broad Institute Genomics Platform"/>
            <consortium name="The Broad Institute Genome Sequencing Center for Infectious Disease"/>
            <person name="Wu L."/>
            <person name="Ma J."/>
        </authorList>
    </citation>
    <scope>NUCLEOTIDE SEQUENCE [LARGE SCALE GENOMIC DNA]</scope>
    <source>
        <strain evidence="2">CCM 8937</strain>
    </source>
</reference>
<name>A0ABW4BPJ2_9LACO</name>
<proteinExistence type="predicted"/>
<comment type="caution">
    <text evidence="1">The sequence shown here is derived from an EMBL/GenBank/DDBJ whole genome shotgun (WGS) entry which is preliminary data.</text>
</comment>
<evidence type="ECO:0000313" key="1">
    <source>
        <dbReference type="EMBL" id="MFD1411485.1"/>
    </source>
</evidence>
<protein>
    <submittedName>
        <fullName evidence="1">Uncharacterized protein</fullName>
    </submittedName>
</protein>
<keyword evidence="2" id="KW-1185">Reference proteome</keyword>
<accession>A0ABW4BPJ2</accession>
<dbReference type="EMBL" id="JBHTOH010000078">
    <property type="protein sequence ID" value="MFD1411485.1"/>
    <property type="molecule type" value="Genomic_DNA"/>
</dbReference>
<dbReference type="RefSeq" id="WP_125651077.1">
    <property type="nucleotide sequence ID" value="NZ_JBHTOH010000078.1"/>
</dbReference>
<organism evidence="1 2">
    <name type="scientific">Lapidilactobacillus gannanensis</name>
    <dbReference type="NCBI Taxonomy" id="2486002"/>
    <lineage>
        <taxon>Bacteria</taxon>
        <taxon>Bacillati</taxon>
        <taxon>Bacillota</taxon>
        <taxon>Bacilli</taxon>
        <taxon>Lactobacillales</taxon>
        <taxon>Lactobacillaceae</taxon>
        <taxon>Lapidilactobacillus</taxon>
    </lineage>
</organism>
<sequence>MDKDVTAFTAGTSDEHHNWVNATYDVLDYDDYIEIISMIVDDMKDDVRKVDSEQFTDDMEDIIRTVTKKSKNPRKPKTPEDIKIPELSLKEIASNKKVKIVITLEDLNKVSIHNNNLSIVTRDRFINLMPRDTYQTFISLLSKREVNEMILEDSVQYIAYSYSSTIASIQKIVGFASQYNLLEDDRSTKDMRHVFDSLGDSTTRSQSKANIIDFNKCIKKE</sequence>